<protein>
    <submittedName>
        <fullName evidence="1">Uncharacterized protein</fullName>
    </submittedName>
</protein>
<organism evidence="1">
    <name type="scientific">Siphoviridae sp. ctHjK2</name>
    <dbReference type="NCBI Taxonomy" id="2827831"/>
    <lineage>
        <taxon>Viruses</taxon>
        <taxon>Duplodnaviria</taxon>
        <taxon>Heunggongvirae</taxon>
        <taxon>Uroviricota</taxon>
        <taxon>Caudoviricetes</taxon>
    </lineage>
</organism>
<evidence type="ECO:0000313" key="1">
    <source>
        <dbReference type="EMBL" id="DAF53331.1"/>
    </source>
</evidence>
<proteinExistence type="predicted"/>
<dbReference type="EMBL" id="BK032651">
    <property type="protein sequence ID" value="DAF53331.1"/>
    <property type="molecule type" value="Genomic_DNA"/>
</dbReference>
<sequence>MKYLFNQRISVLNSIVKLLLFPNIFPFQCNISYKLFLSCNTSKPPYFNRL</sequence>
<accession>A0A8S5SR94</accession>
<reference evidence="1" key="1">
    <citation type="journal article" date="2021" name="Proc. Natl. Acad. Sci. U.S.A.">
        <title>A Catalog of Tens of Thousands of Viruses from Human Metagenomes Reveals Hidden Associations with Chronic Diseases.</title>
        <authorList>
            <person name="Tisza M.J."/>
            <person name="Buck C.B."/>
        </authorList>
    </citation>
    <scope>NUCLEOTIDE SEQUENCE</scope>
    <source>
        <strain evidence="1">CtHjK2</strain>
    </source>
</reference>
<name>A0A8S5SR94_9CAUD</name>